<feature type="transmembrane region" description="Helical" evidence="1">
    <location>
        <begin position="6"/>
        <end position="25"/>
    </location>
</feature>
<name>A0A6C0K7Y6_9ZZZZ</name>
<dbReference type="EMBL" id="MN740811">
    <property type="protein sequence ID" value="QHU12920.1"/>
    <property type="molecule type" value="Genomic_DNA"/>
</dbReference>
<evidence type="ECO:0000256" key="1">
    <source>
        <dbReference type="SAM" id="Phobius"/>
    </source>
</evidence>
<protein>
    <submittedName>
        <fullName evidence="2">Uncharacterized protein</fullName>
    </submittedName>
</protein>
<feature type="transmembrane region" description="Helical" evidence="1">
    <location>
        <begin position="67"/>
        <end position="85"/>
    </location>
</feature>
<evidence type="ECO:0000313" key="2">
    <source>
        <dbReference type="EMBL" id="QHU12920.1"/>
    </source>
</evidence>
<feature type="transmembrane region" description="Helical" evidence="1">
    <location>
        <begin position="32"/>
        <end position="55"/>
    </location>
</feature>
<keyword evidence="1" id="KW-0812">Transmembrane</keyword>
<keyword evidence="1" id="KW-0472">Membrane</keyword>
<reference evidence="2" key="1">
    <citation type="journal article" date="2020" name="Nature">
        <title>Giant virus diversity and host interactions through global metagenomics.</title>
        <authorList>
            <person name="Schulz F."/>
            <person name="Roux S."/>
            <person name="Paez-Espino D."/>
            <person name="Jungbluth S."/>
            <person name="Walsh D.A."/>
            <person name="Denef V.J."/>
            <person name="McMahon K.D."/>
            <person name="Konstantinidis K.T."/>
            <person name="Eloe-Fadrosh E.A."/>
            <person name="Kyrpides N.C."/>
            <person name="Woyke T."/>
        </authorList>
    </citation>
    <scope>NUCLEOTIDE SEQUENCE</scope>
    <source>
        <strain evidence="2">GVMAG-S-1101172-89</strain>
    </source>
</reference>
<sequence length="110" mass="13109">MKFHTLYFLILKVSFIVQFFLIILGKMSEHNVIYLTNDFMFKVSIGLFLILYFWFNDVPNLYGYDKIVISFGGTLLVYDAFYNVLPKILFEYGIGFNPFSFRAMFYRINT</sequence>
<dbReference type="AlphaFoldDB" id="A0A6C0K7Y6"/>
<organism evidence="2">
    <name type="scientific">viral metagenome</name>
    <dbReference type="NCBI Taxonomy" id="1070528"/>
    <lineage>
        <taxon>unclassified sequences</taxon>
        <taxon>metagenomes</taxon>
        <taxon>organismal metagenomes</taxon>
    </lineage>
</organism>
<accession>A0A6C0K7Y6</accession>
<proteinExistence type="predicted"/>
<keyword evidence="1" id="KW-1133">Transmembrane helix</keyword>